<dbReference type="PANTHER" id="PTHR30146:SF109">
    <property type="entry name" value="HTH-TYPE TRANSCRIPTIONAL REGULATOR GALS"/>
    <property type="match status" value="1"/>
</dbReference>
<feature type="domain" description="HTH lacI-type" evidence="4">
    <location>
        <begin position="5"/>
        <end position="62"/>
    </location>
</feature>
<dbReference type="PROSITE" id="PS50932">
    <property type="entry name" value="HTH_LACI_2"/>
    <property type="match status" value="1"/>
</dbReference>
<comment type="caution">
    <text evidence="5">The sequence shown here is derived from an EMBL/GenBank/DDBJ whole genome shotgun (WGS) entry which is preliminary data.</text>
</comment>
<dbReference type="InterPro" id="IPR028082">
    <property type="entry name" value="Peripla_BP_I"/>
</dbReference>
<keyword evidence="6" id="KW-1185">Reference proteome</keyword>
<reference evidence="5 6" key="1">
    <citation type="submission" date="2020-08" db="EMBL/GenBank/DDBJ databases">
        <title>Sphingobacterium sp. DN00404 isolated from aquaculture water.</title>
        <authorList>
            <person name="Zhang M."/>
        </authorList>
    </citation>
    <scope>NUCLEOTIDE SEQUENCE [LARGE SCALE GENOMIC DNA]</scope>
    <source>
        <strain evidence="5 6">KCTC 32294</strain>
    </source>
</reference>
<dbReference type="PANTHER" id="PTHR30146">
    <property type="entry name" value="LACI-RELATED TRANSCRIPTIONAL REPRESSOR"/>
    <property type="match status" value="1"/>
</dbReference>
<dbReference type="Proteomes" id="UP000606494">
    <property type="component" value="Unassembled WGS sequence"/>
</dbReference>
<name>A0ABR7Y0N3_9SPHI</name>
<evidence type="ECO:0000259" key="4">
    <source>
        <dbReference type="PROSITE" id="PS50932"/>
    </source>
</evidence>
<evidence type="ECO:0000256" key="1">
    <source>
        <dbReference type="ARBA" id="ARBA00023015"/>
    </source>
</evidence>
<accession>A0ABR7Y0N3</accession>
<evidence type="ECO:0000313" key="6">
    <source>
        <dbReference type="Proteomes" id="UP000606494"/>
    </source>
</evidence>
<proteinExistence type="predicted"/>
<dbReference type="Gene3D" id="3.40.50.2300">
    <property type="match status" value="2"/>
</dbReference>
<dbReference type="Pfam" id="PF13407">
    <property type="entry name" value="Peripla_BP_4"/>
    <property type="match status" value="1"/>
</dbReference>
<dbReference type="EMBL" id="JACNYK010000001">
    <property type="protein sequence ID" value="MBD1424826.1"/>
    <property type="molecule type" value="Genomic_DNA"/>
</dbReference>
<sequence>MKKRITITDIAKAVGTSVTTVSFILNGKAKERRISDTVNKRVLEYVKRVGYKPSQLVRNAPGGQTKVLALLADDINNTFVSEVGRHIERIASGLGYHMVYCNTGNDTRQINQFVRLCIDKEIDGVFLMPSDDLEETILKIKKQRIPVVFFDRFISTLDVPYVISDNRKGAYEATKYLSEIGGRRVGLVSLYSNQTQMRARLDGYMDAMDELQQQSFIRKLNVDGPGDEVGEQIVSFIVDNKLDAILFASHYLAIDGLKAMKGKTNVFPQIATFDDHVLFELHTPAISVVIQDGKAVATELMQIMITEIDGNLRGEYKVVVPCTLLVREAPTS</sequence>
<dbReference type="Gene3D" id="1.10.260.40">
    <property type="entry name" value="lambda repressor-like DNA-binding domains"/>
    <property type="match status" value="1"/>
</dbReference>
<dbReference type="InterPro" id="IPR025997">
    <property type="entry name" value="SBP_2_dom"/>
</dbReference>
<keyword evidence="1" id="KW-0805">Transcription regulation</keyword>
<keyword evidence="3" id="KW-0804">Transcription</keyword>
<dbReference type="CDD" id="cd01392">
    <property type="entry name" value="HTH_LacI"/>
    <property type="match status" value="1"/>
</dbReference>
<keyword evidence="2 5" id="KW-0238">DNA-binding</keyword>
<evidence type="ECO:0000256" key="3">
    <source>
        <dbReference type="ARBA" id="ARBA00023163"/>
    </source>
</evidence>
<dbReference type="InterPro" id="IPR000843">
    <property type="entry name" value="HTH_LacI"/>
</dbReference>
<evidence type="ECO:0000256" key="2">
    <source>
        <dbReference type="ARBA" id="ARBA00023125"/>
    </source>
</evidence>
<protein>
    <submittedName>
        <fullName evidence="5">LacI family DNA-binding transcriptional regulator</fullName>
    </submittedName>
</protein>
<dbReference type="RefSeq" id="WP_190307930.1">
    <property type="nucleotide sequence ID" value="NZ_JACNYK010000001.1"/>
</dbReference>
<gene>
    <name evidence="5" type="ORF">H8B17_04450</name>
</gene>
<dbReference type="GO" id="GO:0003677">
    <property type="term" value="F:DNA binding"/>
    <property type="evidence" value="ECO:0007669"/>
    <property type="project" value="UniProtKB-KW"/>
</dbReference>
<dbReference type="SMART" id="SM00354">
    <property type="entry name" value="HTH_LACI"/>
    <property type="match status" value="1"/>
</dbReference>
<evidence type="ECO:0000313" key="5">
    <source>
        <dbReference type="EMBL" id="MBD1424826.1"/>
    </source>
</evidence>
<dbReference type="InterPro" id="IPR010982">
    <property type="entry name" value="Lambda_DNA-bd_dom_sf"/>
</dbReference>
<dbReference type="Pfam" id="PF00356">
    <property type="entry name" value="LacI"/>
    <property type="match status" value="1"/>
</dbReference>
<dbReference type="SUPFAM" id="SSF47413">
    <property type="entry name" value="lambda repressor-like DNA-binding domains"/>
    <property type="match status" value="1"/>
</dbReference>
<organism evidence="5 6">
    <name type="scientific">Sphingobacterium arenae</name>
    <dbReference type="NCBI Taxonomy" id="1280598"/>
    <lineage>
        <taxon>Bacteria</taxon>
        <taxon>Pseudomonadati</taxon>
        <taxon>Bacteroidota</taxon>
        <taxon>Sphingobacteriia</taxon>
        <taxon>Sphingobacteriales</taxon>
        <taxon>Sphingobacteriaceae</taxon>
        <taxon>Sphingobacterium</taxon>
    </lineage>
</organism>
<dbReference type="SUPFAM" id="SSF53822">
    <property type="entry name" value="Periplasmic binding protein-like I"/>
    <property type="match status" value="1"/>
</dbReference>